<protein>
    <submittedName>
        <fullName evidence="7">ABC transporter permease subunit</fullName>
    </submittedName>
</protein>
<keyword evidence="4 5" id="KW-0472">Membrane</keyword>
<evidence type="ECO:0000256" key="1">
    <source>
        <dbReference type="ARBA" id="ARBA00004651"/>
    </source>
</evidence>
<evidence type="ECO:0000259" key="6">
    <source>
        <dbReference type="PROSITE" id="PS50928"/>
    </source>
</evidence>
<feature type="transmembrane region" description="Helical" evidence="5">
    <location>
        <begin position="259"/>
        <end position="280"/>
    </location>
</feature>
<dbReference type="InterPro" id="IPR035906">
    <property type="entry name" value="MetI-like_sf"/>
</dbReference>
<organism evidence="7 8">
    <name type="scientific">Tahibacter harae</name>
    <dbReference type="NCBI Taxonomy" id="2963937"/>
    <lineage>
        <taxon>Bacteria</taxon>
        <taxon>Pseudomonadati</taxon>
        <taxon>Pseudomonadota</taxon>
        <taxon>Gammaproteobacteria</taxon>
        <taxon>Lysobacterales</taxon>
        <taxon>Rhodanobacteraceae</taxon>
        <taxon>Tahibacter</taxon>
    </lineage>
</organism>
<dbReference type="PROSITE" id="PS50928">
    <property type="entry name" value="ABC_TM1"/>
    <property type="match status" value="1"/>
</dbReference>
<feature type="transmembrane region" description="Helical" evidence="5">
    <location>
        <begin position="34"/>
        <end position="57"/>
    </location>
</feature>
<dbReference type="PANTHER" id="PTHR42727">
    <property type="entry name" value="PHOSPHATE TRANSPORT SYSTEM PERMEASE PROTEIN"/>
    <property type="match status" value="1"/>
</dbReference>
<feature type="transmembrane region" description="Helical" evidence="5">
    <location>
        <begin position="332"/>
        <end position="350"/>
    </location>
</feature>
<evidence type="ECO:0000256" key="4">
    <source>
        <dbReference type="ARBA" id="ARBA00023136"/>
    </source>
</evidence>
<dbReference type="EMBL" id="JANFQO010000006">
    <property type="protein sequence ID" value="MCQ4164831.1"/>
    <property type="molecule type" value="Genomic_DNA"/>
</dbReference>
<feature type="transmembrane region" description="Helical" evidence="5">
    <location>
        <begin position="111"/>
        <end position="134"/>
    </location>
</feature>
<keyword evidence="3 5" id="KW-1133">Transmembrane helix</keyword>
<feature type="transmembrane region" description="Helical" evidence="5">
    <location>
        <begin position="140"/>
        <end position="160"/>
    </location>
</feature>
<comment type="subcellular location">
    <subcellularLocation>
        <location evidence="1 5">Cell membrane</location>
        <topology evidence="1 5">Multi-pass membrane protein</topology>
    </subcellularLocation>
</comment>
<dbReference type="Gene3D" id="1.10.3720.10">
    <property type="entry name" value="MetI-like"/>
    <property type="match status" value="1"/>
</dbReference>
<reference evidence="7" key="1">
    <citation type="submission" date="2022-07" db="EMBL/GenBank/DDBJ databases">
        <title>Tahibacter sp., a new gammaproteobacterium isolated from the silt sample collected at pig farm.</title>
        <authorList>
            <person name="Chen H."/>
        </authorList>
    </citation>
    <scope>NUCLEOTIDE SEQUENCE</scope>
    <source>
        <strain evidence="7">P2K</strain>
    </source>
</reference>
<sequence>MSVPASTYPATPLALRFAQRARLRARRERWARRGLAAAAALLGLLVMAMPLFLLASANAGGGWRDLLLPLLAGSIKAAFYALLVAIPLGLGSAIWCARFAAPPLRRLLKPLFEVFEAVPAVVLGLIAALVLAPWLARQVLALAVFLALLPLTLAACGSAWQRLASPAWRRRMQGRESWLLIPPILLLAGLALQLGVWLGGGAVGALLRPATPWNGLVIGLMLGLAVMPTVFTLAEEALFGVPVELASAAQALGATRWQALWRLVLPVAAPGVLAAVLLGFSRALGETMIVLMASGNTPLLEASPLSGLRSIAANLALEAPEAAGGSAHFGQLLYSALLLFVLCLVLNTLAEMVRARLRRRLAGL</sequence>
<evidence type="ECO:0000256" key="5">
    <source>
        <dbReference type="RuleBase" id="RU363032"/>
    </source>
</evidence>
<gene>
    <name evidence="7" type="ORF">NM961_08920</name>
</gene>
<feature type="transmembrane region" description="Helical" evidence="5">
    <location>
        <begin position="180"/>
        <end position="207"/>
    </location>
</feature>
<dbReference type="Proteomes" id="UP001165498">
    <property type="component" value="Unassembled WGS sequence"/>
</dbReference>
<proteinExistence type="inferred from homology"/>
<dbReference type="CDD" id="cd06261">
    <property type="entry name" value="TM_PBP2"/>
    <property type="match status" value="1"/>
</dbReference>
<feature type="domain" description="ABC transmembrane type-1" evidence="6">
    <location>
        <begin position="71"/>
        <end position="350"/>
    </location>
</feature>
<keyword evidence="5" id="KW-0813">Transport</keyword>
<dbReference type="Pfam" id="PF00528">
    <property type="entry name" value="BPD_transp_1"/>
    <property type="match status" value="1"/>
</dbReference>
<name>A0ABT1QRE1_9GAMM</name>
<keyword evidence="8" id="KW-1185">Reference proteome</keyword>
<keyword evidence="2 5" id="KW-0812">Transmembrane</keyword>
<evidence type="ECO:0000256" key="2">
    <source>
        <dbReference type="ARBA" id="ARBA00022692"/>
    </source>
</evidence>
<comment type="caution">
    <text evidence="7">The sequence shown here is derived from an EMBL/GenBank/DDBJ whole genome shotgun (WGS) entry which is preliminary data.</text>
</comment>
<evidence type="ECO:0000256" key="3">
    <source>
        <dbReference type="ARBA" id="ARBA00022989"/>
    </source>
</evidence>
<feature type="transmembrane region" description="Helical" evidence="5">
    <location>
        <begin position="77"/>
        <end position="99"/>
    </location>
</feature>
<dbReference type="PANTHER" id="PTHR42727:SF1">
    <property type="entry name" value="PHOSPHATE TRANSPORT SYSTEM PERMEASE"/>
    <property type="match status" value="1"/>
</dbReference>
<accession>A0ABT1QRE1</accession>
<comment type="similarity">
    <text evidence="5">Belongs to the binding-protein-dependent transport system permease family.</text>
</comment>
<evidence type="ECO:0000313" key="8">
    <source>
        <dbReference type="Proteomes" id="UP001165498"/>
    </source>
</evidence>
<evidence type="ECO:0000313" key="7">
    <source>
        <dbReference type="EMBL" id="MCQ4164831.1"/>
    </source>
</evidence>
<dbReference type="InterPro" id="IPR000515">
    <property type="entry name" value="MetI-like"/>
</dbReference>
<feature type="transmembrane region" description="Helical" evidence="5">
    <location>
        <begin position="213"/>
        <end position="238"/>
    </location>
</feature>
<dbReference type="SUPFAM" id="SSF161098">
    <property type="entry name" value="MetI-like"/>
    <property type="match status" value="2"/>
</dbReference>
<dbReference type="RefSeq" id="WP_255913779.1">
    <property type="nucleotide sequence ID" value="NZ_JANFQO010000006.1"/>
</dbReference>